<dbReference type="SUPFAM" id="SSF46785">
    <property type="entry name" value="Winged helix' DNA-binding domain"/>
    <property type="match status" value="1"/>
</dbReference>
<dbReference type="Proteomes" id="UP000295388">
    <property type="component" value="Unassembled WGS sequence"/>
</dbReference>
<dbReference type="PANTHER" id="PTHR18964:SF149">
    <property type="entry name" value="BIFUNCTIONAL UDP-N-ACETYLGLUCOSAMINE 2-EPIMERASE_N-ACETYLMANNOSAMINE KINASE"/>
    <property type="match status" value="1"/>
</dbReference>
<keyword evidence="2" id="KW-0418">Kinase</keyword>
<dbReference type="InterPro" id="IPR049874">
    <property type="entry name" value="ROK_cs"/>
</dbReference>
<dbReference type="Pfam" id="PF00480">
    <property type="entry name" value="ROK"/>
    <property type="match status" value="1"/>
</dbReference>
<keyword evidence="3" id="KW-1185">Reference proteome</keyword>
<name>A0A4R6KNL8_9ACTN</name>
<comment type="similarity">
    <text evidence="1">Belongs to the ROK (NagC/XylR) family.</text>
</comment>
<dbReference type="Gene3D" id="3.30.420.40">
    <property type="match status" value="2"/>
</dbReference>
<dbReference type="GO" id="GO:0016301">
    <property type="term" value="F:kinase activity"/>
    <property type="evidence" value="ECO:0007669"/>
    <property type="project" value="UniProtKB-KW"/>
</dbReference>
<reference evidence="2 3" key="1">
    <citation type="submission" date="2019-03" db="EMBL/GenBank/DDBJ databases">
        <title>Genomic Encyclopedia of Type Strains, Phase III (KMG-III): the genomes of soil and plant-associated and newly described type strains.</title>
        <authorList>
            <person name="Whitman W."/>
        </authorList>
    </citation>
    <scope>NUCLEOTIDE SEQUENCE [LARGE SCALE GENOMIC DNA]</scope>
    <source>
        <strain evidence="2 3">VKM Ac-2527</strain>
    </source>
</reference>
<evidence type="ECO:0000313" key="3">
    <source>
        <dbReference type="Proteomes" id="UP000295388"/>
    </source>
</evidence>
<dbReference type="InterPro" id="IPR000600">
    <property type="entry name" value="ROK"/>
</dbReference>
<dbReference type="PANTHER" id="PTHR18964">
    <property type="entry name" value="ROK (REPRESSOR, ORF, KINASE) FAMILY"/>
    <property type="match status" value="1"/>
</dbReference>
<evidence type="ECO:0000256" key="1">
    <source>
        <dbReference type="ARBA" id="ARBA00006479"/>
    </source>
</evidence>
<gene>
    <name evidence="2" type="ORF">EV643_103449</name>
</gene>
<accession>A0A4R6KNL8</accession>
<dbReference type="Gene3D" id="1.10.10.10">
    <property type="entry name" value="Winged helix-like DNA-binding domain superfamily/Winged helix DNA-binding domain"/>
    <property type="match status" value="1"/>
</dbReference>
<keyword evidence="2" id="KW-0808">Transferase</keyword>
<proteinExistence type="inferred from homology"/>
<dbReference type="PROSITE" id="PS01125">
    <property type="entry name" value="ROK"/>
    <property type="match status" value="1"/>
</dbReference>
<evidence type="ECO:0000313" key="2">
    <source>
        <dbReference type="EMBL" id="TDO51710.1"/>
    </source>
</evidence>
<protein>
    <submittedName>
        <fullName evidence="2">Putative NBD/HSP70 family sugar kinase</fullName>
    </submittedName>
</protein>
<dbReference type="AlphaFoldDB" id="A0A4R6KNL8"/>
<dbReference type="InterPro" id="IPR036388">
    <property type="entry name" value="WH-like_DNA-bd_sf"/>
</dbReference>
<dbReference type="InterPro" id="IPR036390">
    <property type="entry name" value="WH_DNA-bd_sf"/>
</dbReference>
<dbReference type="EMBL" id="SNWQ01000003">
    <property type="protein sequence ID" value="TDO51710.1"/>
    <property type="molecule type" value="Genomic_DNA"/>
</dbReference>
<dbReference type="SUPFAM" id="SSF53067">
    <property type="entry name" value="Actin-like ATPase domain"/>
    <property type="match status" value="1"/>
</dbReference>
<sequence length="412" mass="43210">MTGAGRNDRLRAAWAGVSTAPESQTVNSLRQRNRASALQFILRQREATRADVARHCGLSVASATNMVNDLMADGLVVESGTVASRGGRPITVIAPNSDGAYAIGADVGERGVAVELFDLGLQVVDREFRGGRQEESPEDIEQDLRDAIGALRARNAERWGRVLGVGLGLPGVVETSADGEQTLYAQSLGWAPRPIPGATKDGLPVFGENGAKTLARAEMWFGAARDIEHAAVALLGRGVGLAIVNEGKLFRGAFGSATEWGHTKIRYGGEPCRCGDRGCLEAYVGADALLAAWRRTGGAFEGSGWQAIGALCEAAETDDAAARVLGDGIEALGAALGSIVNLANPQRIVVGGWVGLRLMERHGQAITEAIRRNCLIRAGEQFDLVAATFGGDTVALGSALMPIEALIHAPRN</sequence>
<comment type="caution">
    <text evidence="2">The sequence shown here is derived from an EMBL/GenBank/DDBJ whole genome shotgun (WGS) entry which is preliminary data.</text>
</comment>
<dbReference type="InterPro" id="IPR043129">
    <property type="entry name" value="ATPase_NBD"/>
</dbReference>
<dbReference type="OrthoDB" id="3534172at2"/>
<organism evidence="2 3">
    <name type="scientific">Kribbella caucasensis</name>
    <dbReference type="NCBI Taxonomy" id="2512215"/>
    <lineage>
        <taxon>Bacteria</taxon>
        <taxon>Bacillati</taxon>
        <taxon>Actinomycetota</taxon>
        <taxon>Actinomycetes</taxon>
        <taxon>Propionibacteriales</taxon>
        <taxon>Kribbellaceae</taxon>
        <taxon>Kribbella</taxon>
    </lineage>
</organism>